<dbReference type="Pfam" id="PF01926">
    <property type="entry name" value="MMR_HSR1"/>
    <property type="match status" value="1"/>
</dbReference>
<dbReference type="OrthoDB" id="9773841at2"/>
<dbReference type="GO" id="GO:0005525">
    <property type="term" value="F:GTP binding"/>
    <property type="evidence" value="ECO:0007669"/>
    <property type="project" value="InterPro"/>
</dbReference>
<accession>A0A1W1YK75</accession>
<dbReference type="Pfam" id="PF21516">
    <property type="entry name" value="YqeH-like_C"/>
    <property type="match status" value="1"/>
</dbReference>
<dbReference type="PANTHER" id="PTHR46434:SF1">
    <property type="entry name" value="GENETIC INTERACTOR OF PROHIBITINS 3, MITOCHONDRIAL"/>
    <property type="match status" value="1"/>
</dbReference>
<protein>
    <submittedName>
        <fullName evidence="3">Uncharacterized protein</fullName>
    </submittedName>
</protein>
<dbReference type="InterPro" id="IPR027417">
    <property type="entry name" value="P-loop_NTPase"/>
</dbReference>
<sequence>MTEANEFLYCIGCGAKIQTEDKQKRGYTPQSAYQKGIETGELYCQRCFKLRHYNQLEKVSTTEDEFLAILNTLSDKDALIVNVIDLFDISGSLIHGLNRFVGNNKLLMLGNKRDILPKALNDQRVSNWARGQLKQLGIHVDDFMLVSAEKRHYVDDVLAKIEAMRDGKDVYIIGVTNVGKSTLVNRILQSTGLDTNLITTSRFPGTTLDIIEIPFDDNSSLIDTPGIIHNDQMTSLLSLDELKQVMPQSELWPRTYQLNPQQTLFVGGLTQFDFVSGERMSVTAYFSQRLNIHRRKLAGADEFYLKHAGELLTPAIPQDTAKFVAKTIKIKQPTDVVISGLGWFNVSIASEVTIHVPEGISVYLRDPMI</sequence>
<evidence type="ECO:0000313" key="3">
    <source>
        <dbReference type="EMBL" id="SMC36640.1"/>
    </source>
</evidence>
<feature type="domain" description="NOA1/YqeH-like C-terminal" evidence="2">
    <location>
        <begin position="279"/>
        <end position="366"/>
    </location>
</feature>
<proteinExistence type="predicted"/>
<dbReference type="InterPro" id="IPR006073">
    <property type="entry name" value="GTP-bd"/>
</dbReference>
<dbReference type="InterPro" id="IPR050896">
    <property type="entry name" value="Mito_lipid_metab_GTPase"/>
</dbReference>
<keyword evidence="4" id="KW-1185">Reference proteome</keyword>
<name>A0A1W1YK75_9LACT</name>
<dbReference type="Proteomes" id="UP000243884">
    <property type="component" value="Unassembled WGS sequence"/>
</dbReference>
<dbReference type="InterPro" id="IPR048422">
    <property type="entry name" value="NOA1/YqeH-like_C"/>
</dbReference>
<evidence type="ECO:0000259" key="1">
    <source>
        <dbReference type="Pfam" id="PF01926"/>
    </source>
</evidence>
<evidence type="ECO:0000259" key="2">
    <source>
        <dbReference type="Pfam" id="PF21516"/>
    </source>
</evidence>
<dbReference type="CDD" id="cd01855">
    <property type="entry name" value="YqeH"/>
    <property type="match status" value="1"/>
</dbReference>
<feature type="domain" description="G" evidence="1">
    <location>
        <begin position="170"/>
        <end position="232"/>
    </location>
</feature>
<organism evidence="3 4">
    <name type="scientific">Aerococcus suis</name>
    <dbReference type="NCBI Taxonomy" id="371602"/>
    <lineage>
        <taxon>Bacteria</taxon>
        <taxon>Bacillati</taxon>
        <taxon>Bacillota</taxon>
        <taxon>Bacilli</taxon>
        <taxon>Lactobacillales</taxon>
        <taxon>Aerococcaceae</taxon>
        <taxon>Aerococcus</taxon>
    </lineage>
</organism>
<dbReference type="AlphaFoldDB" id="A0A1W1YK75"/>
<evidence type="ECO:0000313" key="4">
    <source>
        <dbReference type="Proteomes" id="UP000243884"/>
    </source>
</evidence>
<dbReference type="RefSeq" id="WP_084098726.1">
    <property type="nucleotide sequence ID" value="NZ_FWXK01000003.1"/>
</dbReference>
<dbReference type="NCBIfam" id="TIGR03597">
    <property type="entry name" value="GTPase_YqeH"/>
    <property type="match status" value="1"/>
</dbReference>
<dbReference type="InterPro" id="IPR019988">
    <property type="entry name" value="GTP-bd_ribosome_bgen_YqeH"/>
</dbReference>
<dbReference type="SUPFAM" id="SSF52540">
    <property type="entry name" value="P-loop containing nucleoside triphosphate hydrolases"/>
    <property type="match status" value="1"/>
</dbReference>
<dbReference type="Gene3D" id="3.40.50.300">
    <property type="entry name" value="P-loop containing nucleotide triphosphate hydrolases"/>
    <property type="match status" value="1"/>
</dbReference>
<dbReference type="STRING" id="371602.SAMN04487984_0755"/>
<reference evidence="4" key="1">
    <citation type="submission" date="2017-04" db="EMBL/GenBank/DDBJ databases">
        <authorList>
            <person name="Varghese N."/>
            <person name="Submissions S."/>
        </authorList>
    </citation>
    <scope>NUCLEOTIDE SEQUENCE [LARGE SCALE GENOMIC DNA]</scope>
    <source>
        <strain evidence="4">DSM 21500</strain>
    </source>
</reference>
<gene>
    <name evidence="3" type="ORF">SAMN04487984_0755</name>
</gene>
<dbReference type="PANTHER" id="PTHR46434">
    <property type="entry name" value="GENETIC INTERACTOR OF PROHIBITINS 3, MITOCHONDRIAL"/>
    <property type="match status" value="1"/>
</dbReference>
<dbReference type="EMBL" id="FWXK01000003">
    <property type="protein sequence ID" value="SMC36640.1"/>
    <property type="molecule type" value="Genomic_DNA"/>
</dbReference>